<evidence type="ECO:0000313" key="3">
    <source>
        <dbReference type="EMBL" id="OMJ78894.1"/>
    </source>
</evidence>
<evidence type="ECO:0000256" key="1">
    <source>
        <dbReference type="SAM" id="Coils"/>
    </source>
</evidence>
<protein>
    <submittedName>
        <fullName evidence="3">Uncharacterized protein</fullName>
    </submittedName>
</protein>
<proteinExistence type="predicted"/>
<evidence type="ECO:0000256" key="2">
    <source>
        <dbReference type="SAM" id="MobiDB-lite"/>
    </source>
</evidence>
<name>A0A1R2BQ80_9CILI</name>
<accession>A0A1R2BQ80</accession>
<evidence type="ECO:0000313" key="4">
    <source>
        <dbReference type="Proteomes" id="UP000187209"/>
    </source>
</evidence>
<dbReference type="EMBL" id="MPUH01000498">
    <property type="protein sequence ID" value="OMJ78894.1"/>
    <property type="molecule type" value="Genomic_DNA"/>
</dbReference>
<dbReference type="AlphaFoldDB" id="A0A1R2BQ80"/>
<dbReference type="Proteomes" id="UP000187209">
    <property type="component" value="Unassembled WGS sequence"/>
</dbReference>
<keyword evidence="4" id="KW-1185">Reference proteome</keyword>
<comment type="caution">
    <text evidence="3">The sequence shown here is derived from an EMBL/GenBank/DDBJ whole genome shotgun (WGS) entry which is preliminary data.</text>
</comment>
<gene>
    <name evidence="3" type="ORF">SteCoe_21206</name>
</gene>
<sequence length="248" mass="29833">MESGVGMYYSPFYAKMRFKPELEIVPRENTNNYEQVEILKQLLSDKEQQLNTLKESLKKPNQKPTFSPVIHDIVAQSAYNAKTCEDIYKNHYKELDEQIKEKERKKIDDILEKQREIKERLQKIIALRDVELQERKINFDRALEYKKHLEYQQKFNETYNRQRKSRSVTPKKYENPEINSYGSNKKNYQFPLSMSKGQMSPEIRNINRPVLDFRNYEPYQQVSYTENSPKAIRSLPPIDTRTNIFKRY</sequence>
<feature type="region of interest" description="Disordered" evidence="2">
    <location>
        <begin position="160"/>
        <end position="185"/>
    </location>
</feature>
<feature type="coiled-coil region" evidence="1">
    <location>
        <begin position="85"/>
        <end position="120"/>
    </location>
</feature>
<keyword evidence="1" id="KW-0175">Coiled coil</keyword>
<reference evidence="3 4" key="1">
    <citation type="submission" date="2016-11" db="EMBL/GenBank/DDBJ databases">
        <title>The macronuclear genome of Stentor coeruleus: a giant cell with tiny introns.</title>
        <authorList>
            <person name="Slabodnick M."/>
            <person name="Ruby J.G."/>
            <person name="Reiff S.B."/>
            <person name="Swart E.C."/>
            <person name="Gosai S."/>
            <person name="Prabakaran S."/>
            <person name="Witkowska E."/>
            <person name="Larue G.E."/>
            <person name="Fisher S."/>
            <person name="Freeman R.M."/>
            <person name="Gunawardena J."/>
            <person name="Chu W."/>
            <person name="Stover N.A."/>
            <person name="Gregory B.D."/>
            <person name="Nowacki M."/>
            <person name="Derisi J."/>
            <person name="Roy S.W."/>
            <person name="Marshall W.F."/>
            <person name="Sood P."/>
        </authorList>
    </citation>
    <scope>NUCLEOTIDE SEQUENCE [LARGE SCALE GENOMIC DNA]</scope>
    <source>
        <strain evidence="3">WM001</strain>
    </source>
</reference>
<organism evidence="3 4">
    <name type="scientific">Stentor coeruleus</name>
    <dbReference type="NCBI Taxonomy" id="5963"/>
    <lineage>
        <taxon>Eukaryota</taxon>
        <taxon>Sar</taxon>
        <taxon>Alveolata</taxon>
        <taxon>Ciliophora</taxon>
        <taxon>Postciliodesmatophora</taxon>
        <taxon>Heterotrichea</taxon>
        <taxon>Heterotrichida</taxon>
        <taxon>Stentoridae</taxon>
        <taxon>Stentor</taxon>
    </lineage>
</organism>